<proteinExistence type="predicted"/>
<evidence type="ECO:0008006" key="3">
    <source>
        <dbReference type="Google" id="ProtNLM"/>
    </source>
</evidence>
<gene>
    <name evidence="1" type="ORF">KGMB01110_24940</name>
</gene>
<dbReference type="Proteomes" id="UP000265643">
    <property type="component" value="Unassembled WGS sequence"/>
</dbReference>
<protein>
    <recommendedName>
        <fullName evidence="3">Phage tail protein</fullName>
    </recommendedName>
</protein>
<comment type="caution">
    <text evidence="1">The sequence shown here is derived from an EMBL/GenBank/DDBJ whole genome shotgun (WGS) entry which is preliminary data.</text>
</comment>
<keyword evidence="2" id="KW-1185">Reference proteome</keyword>
<name>A0A391PAM7_9FIRM</name>
<organism evidence="1 2">
    <name type="scientific">Mediterraneibacter butyricigenes</name>
    <dbReference type="NCBI Taxonomy" id="2316025"/>
    <lineage>
        <taxon>Bacteria</taxon>
        <taxon>Bacillati</taxon>
        <taxon>Bacillota</taxon>
        <taxon>Clostridia</taxon>
        <taxon>Lachnospirales</taxon>
        <taxon>Lachnospiraceae</taxon>
        <taxon>Mediterraneibacter</taxon>
    </lineage>
</organism>
<dbReference type="AlphaFoldDB" id="A0A391PAM7"/>
<dbReference type="RefSeq" id="WP_119298698.1">
    <property type="nucleotide sequence ID" value="NZ_BHGK01000001.1"/>
</dbReference>
<accession>A0A391PAM7</accession>
<evidence type="ECO:0000313" key="2">
    <source>
        <dbReference type="Proteomes" id="UP000265643"/>
    </source>
</evidence>
<dbReference type="EMBL" id="BHGK01000001">
    <property type="protein sequence ID" value="GCA68058.1"/>
    <property type="molecule type" value="Genomic_DNA"/>
</dbReference>
<sequence>MSGVGVTFDETHSFRDWGLKLKKIVVGIPKAKTEHVSVPGMNGDLDLTEAQNGGVKYEMRSLKFSFGVRNCTYDDWSGLVSQIASELQGKKKQIVLDTDREYYYVGRCEIDPEKTNDVTGDITISCTCEPYKYDINSSGKPWIWDIFNFESGVIRNTSNLKINAASTWQAVYMDGWFYNETLKIISDADMQVKYNGKIFDIYAGENAMYDLFLTQGKNTLYFQGVGTITLIHRGGML</sequence>
<dbReference type="Gene3D" id="2.40.30.200">
    <property type="match status" value="1"/>
</dbReference>
<reference evidence="2" key="1">
    <citation type="submission" date="2018-09" db="EMBL/GenBank/DDBJ databases">
        <title>Draft Genome Sequence of Mediterraneibacter sp. KCTC 15684.</title>
        <authorList>
            <person name="Kim J.S."/>
            <person name="Han K.I."/>
            <person name="Suh M.K."/>
            <person name="Lee K.C."/>
            <person name="Eom M.K."/>
            <person name="Lee J.H."/>
            <person name="Park S.H."/>
            <person name="Kang S.W."/>
            <person name="Park J.E."/>
            <person name="Oh B.S."/>
            <person name="Yu S.Y."/>
            <person name="Choi S.H."/>
            <person name="Lee D.H."/>
            <person name="Yoon H."/>
            <person name="Kim B."/>
            <person name="Yang S.J."/>
            <person name="Lee J.S."/>
        </authorList>
    </citation>
    <scope>NUCLEOTIDE SEQUENCE [LARGE SCALE GENOMIC DNA]</scope>
    <source>
        <strain evidence="2">KCTC 15684</strain>
    </source>
</reference>
<evidence type="ECO:0000313" key="1">
    <source>
        <dbReference type="EMBL" id="GCA68058.1"/>
    </source>
</evidence>